<comment type="similarity">
    <text evidence="2 14">Belongs to the UppP family.</text>
</comment>
<name>A0A0G0SX12_9BACT</name>
<evidence type="ECO:0000256" key="5">
    <source>
        <dbReference type="ARBA" id="ARBA00022475"/>
    </source>
</evidence>
<accession>A0A0G0SX12</accession>
<dbReference type="PANTHER" id="PTHR30622">
    <property type="entry name" value="UNDECAPRENYL-DIPHOSPHATASE"/>
    <property type="match status" value="1"/>
</dbReference>
<evidence type="ECO:0000256" key="13">
    <source>
        <dbReference type="ARBA" id="ARBA00047594"/>
    </source>
</evidence>
<dbReference type="GO" id="GO:0005886">
    <property type="term" value="C:plasma membrane"/>
    <property type="evidence" value="ECO:0007669"/>
    <property type="project" value="UniProtKB-SubCell"/>
</dbReference>
<evidence type="ECO:0000256" key="2">
    <source>
        <dbReference type="ARBA" id="ARBA00010621"/>
    </source>
</evidence>
<gene>
    <name evidence="14" type="primary">uppP</name>
    <name evidence="15" type="ORF">UT61_C0013G0026</name>
</gene>
<dbReference type="GO" id="GO:0046677">
    <property type="term" value="P:response to antibiotic"/>
    <property type="evidence" value="ECO:0007669"/>
    <property type="project" value="UniProtKB-UniRule"/>
</dbReference>
<evidence type="ECO:0000256" key="12">
    <source>
        <dbReference type="ARBA" id="ARBA00032932"/>
    </source>
</evidence>
<evidence type="ECO:0000256" key="4">
    <source>
        <dbReference type="ARBA" id="ARBA00021581"/>
    </source>
</evidence>
<dbReference type="InterPro" id="IPR003824">
    <property type="entry name" value="UppP"/>
</dbReference>
<dbReference type="GO" id="GO:0050380">
    <property type="term" value="F:undecaprenyl-diphosphatase activity"/>
    <property type="evidence" value="ECO:0007669"/>
    <property type="project" value="UniProtKB-UniRule"/>
</dbReference>
<feature type="transmembrane region" description="Helical" evidence="14">
    <location>
        <begin position="170"/>
        <end position="188"/>
    </location>
</feature>
<keyword evidence="6 14" id="KW-0812">Transmembrane</keyword>
<feature type="transmembrane region" description="Helical" evidence="14">
    <location>
        <begin position="95"/>
        <end position="117"/>
    </location>
</feature>
<feature type="transmembrane region" description="Helical" evidence="14">
    <location>
        <begin position="230"/>
        <end position="245"/>
    </location>
</feature>
<dbReference type="AlphaFoldDB" id="A0A0G0SX12"/>
<evidence type="ECO:0000256" key="9">
    <source>
        <dbReference type="ARBA" id="ARBA00023136"/>
    </source>
</evidence>
<evidence type="ECO:0000256" key="7">
    <source>
        <dbReference type="ARBA" id="ARBA00022801"/>
    </source>
</evidence>
<dbReference type="PANTHER" id="PTHR30622:SF2">
    <property type="entry name" value="UNDECAPRENYL-DIPHOSPHATASE"/>
    <property type="match status" value="1"/>
</dbReference>
<keyword evidence="14" id="KW-0961">Cell wall biogenesis/degradation</keyword>
<keyword evidence="14" id="KW-0133">Cell shape</keyword>
<evidence type="ECO:0000256" key="10">
    <source>
        <dbReference type="ARBA" id="ARBA00023251"/>
    </source>
</evidence>
<dbReference type="Pfam" id="PF02673">
    <property type="entry name" value="BacA"/>
    <property type="match status" value="1"/>
</dbReference>
<keyword evidence="10 14" id="KW-0046">Antibiotic resistance</keyword>
<dbReference type="EMBL" id="LBXL01000013">
    <property type="protein sequence ID" value="KKR30112.1"/>
    <property type="molecule type" value="Genomic_DNA"/>
</dbReference>
<sequence>MNIFWAILLGVIQGLTEFIPVSSSGHLVLAQQFIPGFSQPGILFDVVLHLATLIAVFYFFRKTILRLSKNYLLLLVVGTIPAAMIGFFFQNQLEAMFGSANTLGIELLITGLLNVLVDKAKTVKKAITPSNSFAIGIAQAVAIIPGISRSGATIFTGVRLGIDRKKAAEFSFLLSIPAILGANFLQLFTHGLNGIQNPSFYIFGFIFALISGYLSIGVVYKFLLGNNFKIFGYYCFLLGFLVIILL</sequence>
<evidence type="ECO:0000256" key="6">
    <source>
        <dbReference type="ARBA" id="ARBA00022692"/>
    </source>
</evidence>
<evidence type="ECO:0000313" key="16">
    <source>
        <dbReference type="Proteomes" id="UP000034793"/>
    </source>
</evidence>
<evidence type="ECO:0000313" key="15">
    <source>
        <dbReference type="EMBL" id="KKR30112.1"/>
    </source>
</evidence>
<keyword evidence="14" id="KW-0573">Peptidoglycan synthesis</keyword>
<proteinExistence type="inferred from homology"/>
<comment type="subcellular location">
    <subcellularLocation>
        <location evidence="1 14">Cell membrane</location>
        <topology evidence="1 14">Multi-pass membrane protein</topology>
    </subcellularLocation>
</comment>
<dbReference type="GO" id="GO:0009252">
    <property type="term" value="P:peptidoglycan biosynthetic process"/>
    <property type="evidence" value="ECO:0007669"/>
    <property type="project" value="UniProtKB-KW"/>
</dbReference>
<feature type="transmembrane region" description="Helical" evidence="14">
    <location>
        <begin position="72"/>
        <end position="89"/>
    </location>
</feature>
<dbReference type="Proteomes" id="UP000034793">
    <property type="component" value="Unassembled WGS sequence"/>
</dbReference>
<keyword evidence="7 14" id="KW-0378">Hydrolase</keyword>
<reference evidence="15 16" key="1">
    <citation type="journal article" date="2015" name="Nature">
        <title>rRNA introns, odd ribosomes, and small enigmatic genomes across a large radiation of phyla.</title>
        <authorList>
            <person name="Brown C.T."/>
            <person name="Hug L.A."/>
            <person name="Thomas B.C."/>
            <person name="Sharon I."/>
            <person name="Castelle C.J."/>
            <person name="Singh A."/>
            <person name="Wilkins M.J."/>
            <person name="Williams K.H."/>
            <person name="Banfield J.F."/>
        </authorList>
    </citation>
    <scope>NUCLEOTIDE SEQUENCE [LARGE SCALE GENOMIC DNA]</scope>
</reference>
<dbReference type="EC" id="3.6.1.27" evidence="3 14"/>
<dbReference type="PATRIC" id="fig|1618552.3.peg.516"/>
<comment type="caution">
    <text evidence="15">The sequence shown here is derived from an EMBL/GenBank/DDBJ whole genome shotgun (WGS) entry which is preliminary data.</text>
</comment>
<evidence type="ECO:0000256" key="3">
    <source>
        <dbReference type="ARBA" id="ARBA00012374"/>
    </source>
</evidence>
<evidence type="ECO:0000256" key="1">
    <source>
        <dbReference type="ARBA" id="ARBA00004651"/>
    </source>
</evidence>
<keyword evidence="5 14" id="KW-1003">Cell membrane</keyword>
<keyword evidence="8 14" id="KW-1133">Transmembrane helix</keyword>
<comment type="function">
    <text evidence="14">Catalyzes the dephosphorylation of undecaprenyl diphosphate (UPP). Confers resistance to bacitracin.</text>
</comment>
<evidence type="ECO:0000256" key="8">
    <source>
        <dbReference type="ARBA" id="ARBA00022989"/>
    </source>
</evidence>
<dbReference type="HAMAP" id="MF_01006">
    <property type="entry name" value="Undec_diphosphatase"/>
    <property type="match status" value="1"/>
</dbReference>
<keyword evidence="9 14" id="KW-0472">Membrane</keyword>
<feature type="transmembrane region" description="Helical" evidence="14">
    <location>
        <begin position="40"/>
        <end position="60"/>
    </location>
</feature>
<evidence type="ECO:0000256" key="11">
    <source>
        <dbReference type="ARBA" id="ARBA00032707"/>
    </source>
</evidence>
<comment type="miscellaneous">
    <text evidence="14">Bacitracin is thought to be involved in the inhibition of peptidoglycan synthesis by sequestering undecaprenyl diphosphate, thereby reducing the pool of lipid carrier available.</text>
</comment>
<evidence type="ECO:0000256" key="14">
    <source>
        <dbReference type="HAMAP-Rule" id="MF_01006"/>
    </source>
</evidence>
<protein>
    <recommendedName>
        <fullName evidence="4 14">Undecaprenyl-diphosphatase</fullName>
        <ecNumber evidence="3 14">3.6.1.27</ecNumber>
    </recommendedName>
    <alternativeName>
        <fullName evidence="12 14">Bacitracin resistance protein</fullName>
    </alternativeName>
    <alternativeName>
        <fullName evidence="11 14">Undecaprenyl pyrophosphate phosphatase</fullName>
    </alternativeName>
</protein>
<dbReference type="GO" id="GO:0071555">
    <property type="term" value="P:cell wall organization"/>
    <property type="evidence" value="ECO:0007669"/>
    <property type="project" value="UniProtKB-KW"/>
</dbReference>
<organism evidence="15 16">
    <name type="scientific">Candidatus Woesebacteria bacterium GW2011_GWA1_39_8</name>
    <dbReference type="NCBI Taxonomy" id="1618552"/>
    <lineage>
        <taxon>Bacteria</taxon>
        <taxon>Candidatus Woeseibacteriota</taxon>
    </lineage>
</organism>
<comment type="catalytic activity">
    <reaction evidence="13 14">
        <text>di-trans,octa-cis-undecaprenyl diphosphate + H2O = di-trans,octa-cis-undecaprenyl phosphate + phosphate + H(+)</text>
        <dbReference type="Rhea" id="RHEA:28094"/>
        <dbReference type="ChEBI" id="CHEBI:15377"/>
        <dbReference type="ChEBI" id="CHEBI:15378"/>
        <dbReference type="ChEBI" id="CHEBI:43474"/>
        <dbReference type="ChEBI" id="CHEBI:58405"/>
        <dbReference type="ChEBI" id="CHEBI:60392"/>
        <dbReference type="EC" id="3.6.1.27"/>
    </reaction>
</comment>
<feature type="transmembrane region" description="Helical" evidence="14">
    <location>
        <begin position="200"/>
        <end position="223"/>
    </location>
</feature>
<dbReference type="GO" id="GO:0008360">
    <property type="term" value="P:regulation of cell shape"/>
    <property type="evidence" value="ECO:0007669"/>
    <property type="project" value="UniProtKB-KW"/>
</dbReference>